<name>A0A645EQE0_9ZZZZ</name>
<proteinExistence type="predicted"/>
<sequence length="58" mass="7124">MDHFKNQMMNSMNRDEANFQQDKYNRENPKVYKGSKRKNFWLYVTLIIFIIAIISVFF</sequence>
<feature type="transmembrane region" description="Helical" evidence="2">
    <location>
        <begin position="40"/>
        <end position="57"/>
    </location>
</feature>
<keyword evidence="2" id="KW-0812">Transmembrane</keyword>
<accession>A0A645EQE0</accession>
<reference evidence="3" key="1">
    <citation type="submission" date="2019-08" db="EMBL/GenBank/DDBJ databases">
        <authorList>
            <person name="Kucharzyk K."/>
            <person name="Murdoch R.W."/>
            <person name="Higgins S."/>
            <person name="Loffler F."/>
        </authorList>
    </citation>
    <scope>NUCLEOTIDE SEQUENCE</scope>
</reference>
<evidence type="ECO:0000313" key="3">
    <source>
        <dbReference type="EMBL" id="MPN04235.1"/>
    </source>
</evidence>
<feature type="compositionally biased region" description="Basic and acidic residues" evidence="1">
    <location>
        <begin position="13"/>
        <end position="22"/>
    </location>
</feature>
<dbReference type="AlphaFoldDB" id="A0A645EQE0"/>
<keyword evidence="2" id="KW-1133">Transmembrane helix</keyword>
<protein>
    <submittedName>
        <fullName evidence="3">Uncharacterized protein</fullName>
    </submittedName>
</protein>
<gene>
    <name evidence="3" type="ORF">SDC9_151471</name>
</gene>
<evidence type="ECO:0000256" key="2">
    <source>
        <dbReference type="SAM" id="Phobius"/>
    </source>
</evidence>
<feature type="region of interest" description="Disordered" evidence="1">
    <location>
        <begin position="1"/>
        <end position="22"/>
    </location>
</feature>
<organism evidence="3">
    <name type="scientific">bioreactor metagenome</name>
    <dbReference type="NCBI Taxonomy" id="1076179"/>
    <lineage>
        <taxon>unclassified sequences</taxon>
        <taxon>metagenomes</taxon>
        <taxon>ecological metagenomes</taxon>
    </lineage>
</organism>
<keyword evidence="2" id="KW-0472">Membrane</keyword>
<evidence type="ECO:0000256" key="1">
    <source>
        <dbReference type="SAM" id="MobiDB-lite"/>
    </source>
</evidence>
<dbReference type="EMBL" id="VSSQ01050161">
    <property type="protein sequence ID" value="MPN04235.1"/>
    <property type="molecule type" value="Genomic_DNA"/>
</dbReference>
<comment type="caution">
    <text evidence="3">The sequence shown here is derived from an EMBL/GenBank/DDBJ whole genome shotgun (WGS) entry which is preliminary data.</text>
</comment>